<evidence type="ECO:0000313" key="8">
    <source>
        <dbReference type="EMBL" id="SHM97736.1"/>
    </source>
</evidence>
<gene>
    <name evidence="8" type="ORF">SAMN05444272_3673</name>
</gene>
<dbReference type="Proteomes" id="UP000186002">
    <property type="component" value="Unassembled WGS sequence"/>
</dbReference>
<name>A0A1M7N2E9_9HYPH</name>
<accession>A0A1M7N2E9</accession>
<sequence>MPKLIVDDLTVDRGGRRVFAGLSFQLEAGHALVITGANGAGKSSLLRTLAGLVPPANGRMAFEGGDSDSTLAEHAHYFGHESAVKRALSVSSNLEFWRDFTRPVLPDGFAANAMAPMDILELLGIGHTADLPAAYLSAGQTRRLTLARLFVSPRPLWLMDEPTSALDAASEAQLIGLMNTHLKNGGMIVTATHTELTALSPVTALQLTAPAAGDHGGHGYDDDLEAFA</sequence>
<dbReference type="PROSITE" id="PS50893">
    <property type="entry name" value="ABC_TRANSPORTER_2"/>
    <property type="match status" value="1"/>
</dbReference>
<dbReference type="Gene3D" id="3.40.50.300">
    <property type="entry name" value="P-loop containing nucleotide triphosphate hydrolases"/>
    <property type="match status" value="1"/>
</dbReference>
<dbReference type="GO" id="GO:0005524">
    <property type="term" value="F:ATP binding"/>
    <property type="evidence" value="ECO:0007669"/>
    <property type="project" value="UniProtKB-KW"/>
</dbReference>
<dbReference type="GO" id="GO:0017004">
    <property type="term" value="P:cytochrome complex assembly"/>
    <property type="evidence" value="ECO:0007669"/>
    <property type="project" value="UniProtKB-KW"/>
</dbReference>
<dbReference type="SUPFAM" id="SSF52540">
    <property type="entry name" value="P-loop containing nucleoside triphosphate hydrolases"/>
    <property type="match status" value="1"/>
</dbReference>
<evidence type="ECO:0000256" key="6">
    <source>
        <dbReference type="ARBA" id="ARBA00023136"/>
    </source>
</evidence>
<evidence type="ECO:0000256" key="2">
    <source>
        <dbReference type="ARBA" id="ARBA00022741"/>
    </source>
</evidence>
<keyword evidence="2" id="KW-0547">Nucleotide-binding</keyword>
<dbReference type="SMART" id="SM00382">
    <property type="entry name" value="AAA"/>
    <property type="match status" value="1"/>
</dbReference>
<evidence type="ECO:0000313" key="9">
    <source>
        <dbReference type="Proteomes" id="UP000186002"/>
    </source>
</evidence>
<dbReference type="NCBIfam" id="TIGR01189">
    <property type="entry name" value="ccmA"/>
    <property type="match status" value="1"/>
</dbReference>
<evidence type="ECO:0000256" key="5">
    <source>
        <dbReference type="ARBA" id="ARBA00022967"/>
    </source>
</evidence>
<evidence type="ECO:0000256" key="4">
    <source>
        <dbReference type="ARBA" id="ARBA00022840"/>
    </source>
</evidence>
<dbReference type="GO" id="GO:0016887">
    <property type="term" value="F:ATP hydrolysis activity"/>
    <property type="evidence" value="ECO:0007669"/>
    <property type="project" value="InterPro"/>
</dbReference>
<keyword evidence="6" id="KW-0472">Membrane</keyword>
<proteinExistence type="predicted"/>
<dbReference type="RefSeq" id="WP_073014753.1">
    <property type="nucleotide sequence ID" value="NZ_FRBW01000004.1"/>
</dbReference>
<dbReference type="InterPro" id="IPR005895">
    <property type="entry name" value="ABC_transptr_haem_export_CcmA"/>
</dbReference>
<dbReference type="InterPro" id="IPR027417">
    <property type="entry name" value="P-loop_NTPase"/>
</dbReference>
<dbReference type="Pfam" id="PF00005">
    <property type="entry name" value="ABC_tran"/>
    <property type="match status" value="1"/>
</dbReference>
<dbReference type="STRING" id="735517.SAMN05444272_3673"/>
<organism evidence="8 9">
    <name type="scientific">Roseibium suaedae</name>
    <dbReference type="NCBI Taxonomy" id="735517"/>
    <lineage>
        <taxon>Bacteria</taxon>
        <taxon>Pseudomonadati</taxon>
        <taxon>Pseudomonadota</taxon>
        <taxon>Alphaproteobacteria</taxon>
        <taxon>Hyphomicrobiales</taxon>
        <taxon>Stappiaceae</taxon>
        <taxon>Roseibium</taxon>
    </lineage>
</organism>
<keyword evidence="4" id="KW-0067">ATP-binding</keyword>
<evidence type="ECO:0000259" key="7">
    <source>
        <dbReference type="PROSITE" id="PS50893"/>
    </source>
</evidence>
<dbReference type="GO" id="GO:0022857">
    <property type="term" value="F:transmembrane transporter activity"/>
    <property type="evidence" value="ECO:0007669"/>
    <property type="project" value="InterPro"/>
</dbReference>
<dbReference type="InterPro" id="IPR003439">
    <property type="entry name" value="ABC_transporter-like_ATP-bd"/>
</dbReference>
<dbReference type="InterPro" id="IPR003593">
    <property type="entry name" value="AAA+_ATPase"/>
</dbReference>
<dbReference type="PANTHER" id="PTHR43499">
    <property type="entry name" value="ABC TRANSPORTER I FAMILY MEMBER 1"/>
    <property type="match status" value="1"/>
</dbReference>
<dbReference type="PANTHER" id="PTHR43499:SF1">
    <property type="entry name" value="ABC TRANSPORTER I FAMILY MEMBER 1"/>
    <property type="match status" value="1"/>
</dbReference>
<dbReference type="OrthoDB" id="9800654at2"/>
<feature type="domain" description="ABC transporter" evidence="7">
    <location>
        <begin position="4"/>
        <end position="228"/>
    </location>
</feature>
<keyword evidence="5" id="KW-1278">Translocase</keyword>
<evidence type="ECO:0000256" key="1">
    <source>
        <dbReference type="ARBA" id="ARBA00022448"/>
    </source>
</evidence>
<dbReference type="EMBL" id="FRBW01000004">
    <property type="protein sequence ID" value="SHM97736.1"/>
    <property type="molecule type" value="Genomic_DNA"/>
</dbReference>
<protein>
    <submittedName>
        <fullName evidence="8">Heme exporter protein A</fullName>
    </submittedName>
</protein>
<keyword evidence="9" id="KW-1185">Reference proteome</keyword>
<evidence type="ECO:0000256" key="3">
    <source>
        <dbReference type="ARBA" id="ARBA00022748"/>
    </source>
</evidence>
<reference evidence="8 9" key="1">
    <citation type="submission" date="2016-11" db="EMBL/GenBank/DDBJ databases">
        <authorList>
            <person name="Jaros S."/>
            <person name="Januszkiewicz K."/>
            <person name="Wedrychowicz H."/>
        </authorList>
    </citation>
    <scope>NUCLEOTIDE SEQUENCE [LARGE SCALE GENOMIC DNA]</scope>
    <source>
        <strain evidence="8 9">DSM 22153</strain>
    </source>
</reference>
<keyword evidence="1" id="KW-0813">Transport</keyword>
<dbReference type="AlphaFoldDB" id="A0A1M7N2E9"/>
<keyword evidence="3" id="KW-0201">Cytochrome c-type biogenesis</keyword>